<dbReference type="AlphaFoldDB" id="A0A396JN14"/>
<dbReference type="Gramene" id="rna2202">
    <property type="protein sequence ID" value="RHN78584.1"/>
    <property type="gene ID" value="gene2202"/>
</dbReference>
<protein>
    <submittedName>
        <fullName evidence="1">Uncharacterized protein</fullName>
    </submittedName>
</protein>
<proteinExistence type="predicted"/>
<comment type="caution">
    <text evidence="1">The sequence shown here is derived from an EMBL/GenBank/DDBJ whole genome shotgun (WGS) entry which is preliminary data.</text>
</comment>
<dbReference type="EMBL" id="PSQE01000001">
    <property type="protein sequence ID" value="RHN78584.1"/>
    <property type="molecule type" value="Genomic_DNA"/>
</dbReference>
<sequence length="48" mass="5948">MSFFLYYFLRDYIRSFIFVSIKMIPIEFVFDISHSHHEIWSINCRIKG</sequence>
<reference evidence="1" key="1">
    <citation type="journal article" date="2018" name="Nat. Plants">
        <title>Whole-genome landscape of Medicago truncatula symbiotic genes.</title>
        <authorList>
            <person name="Pecrix Y."/>
            <person name="Gamas P."/>
            <person name="Carrere S."/>
        </authorList>
    </citation>
    <scope>NUCLEOTIDE SEQUENCE</scope>
    <source>
        <tissue evidence="1">Leaves</tissue>
    </source>
</reference>
<dbReference type="Proteomes" id="UP000265566">
    <property type="component" value="Chromosome 1"/>
</dbReference>
<accession>A0A396JN14</accession>
<gene>
    <name evidence="1" type="ORF">MtrunA17_Chr1g0167521</name>
</gene>
<name>A0A396JN14_MEDTR</name>
<evidence type="ECO:0000313" key="1">
    <source>
        <dbReference type="EMBL" id="RHN78584.1"/>
    </source>
</evidence>
<organism evidence="1">
    <name type="scientific">Medicago truncatula</name>
    <name type="common">Barrel medic</name>
    <name type="synonym">Medicago tribuloides</name>
    <dbReference type="NCBI Taxonomy" id="3880"/>
    <lineage>
        <taxon>Eukaryota</taxon>
        <taxon>Viridiplantae</taxon>
        <taxon>Streptophyta</taxon>
        <taxon>Embryophyta</taxon>
        <taxon>Tracheophyta</taxon>
        <taxon>Spermatophyta</taxon>
        <taxon>Magnoliopsida</taxon>
        <taxon>eudicotyledons</taxon>
        <taxon>Gunneridae</taxon>
        <taxon>Pentapetalae</taxon>
        <taxon>rosids</taxon>
        <taxon>fabids</taxon>
        <taxon>Fabales</taxon>
        <taxon>Fabaceae</taxon>
        <taxon>Papilionoideae</taxon>
        <taxon>50 kb inversion clade</taxon>
        <taxon>NPAAA clade</taxon>
        <taxon>Hologalegina</taxon>
        <taxon>IRL clade</taxon>
        <taxon>Trifolieae</taxon>
        <taxon>Medicago</taxon>
    </lineage>
</organism>